<protein>
    <recommendedName>
        <fullName evidence="7">CREG-like beta-barrel domain-containing protein</fullName>
    </recommendedName>
</protein>
<dbReference type="FunFam" id="2.30.110.10:FF:000004">
    <property type="entry name" value="Cellular repressor of E1A-stimulated genes 1"/>
    <property type="match status" value="1"/>
</dbReference>
<keyword evidence="4 6" id="KW-0732">Signal</keyword>
<dbReference type="EnsemblPlants" id="Pp3c1_40840V3.2">
    <property type="protein sequence ID" value="Pp3c1_40840V3.2"/>
    <property type="gene ID" value="Pp3c1_40840"/>
</dbReference>
<comment type="subcellular location">
    <subcellularLocation>
        <location evidence="1">Secreted</location>
    </subcellularLocation>
</comment>
<dbReference type="EnsemblPlants" id="Pp3c1_40840V3.1">
    <property type="protein sequence ID" value="Pp3c1_40840V3.1"/>
    <property type="gene ID" value="Pp3c1_40840"/>
</dbReference>
<keyword evidence="5" id="KW-0325">Glycoprotein</keyword>
<evidence type="ECO:0000313" key="9">
    <source>
        <dbReference type="EnsemblPlants" id="Pp3c1_40840V3.1"/>
    </source>
</evidence>
<dbReference type="RefSeq" id="XP_024380128.1">
    <property type="nucleotide sequence ID" value="XM_024524360.2"/>
</dbReference>
<dbReference type="Proteomes" id="UP000006727">
    <property type="component" value="Chromosome 1"/>
</dbReference>
<dbReference type="GO" id="GO:0005576">
    <property type="term" value="C:extracellular region"/>
    <property type="evidence" value="ECO:0007669"/>
    <property type="project" value="UniProtKB-SubCell"/>
</dbReference>
<dbReference type="Gramene" id="Pp3c1_40840V3.1">
    <property type="protein sequence ID" value="Pp3c1_40840V3.1"/>
    <property type="gene ID" value="Pp3c1_40840"/>
</dbReference>
<dbReference type="OMA" id="AQTPYCR"/>
<keyword evidence="10" id="KW-1185">Reference proteome</keyword>
<dbReference type="Gramene" id="Pp3c1_40840V3.3">
    <property type="protein sequence ID" value="Pp3c1_40840V3.3"/>
    <property type="gene ID" value="Pp3c1_40840"/>
</dbReference>
<dbReference type="OrthoDB" id="46836at2759"/>
<reference evidence="8 10" key="2">
    <citation type="journal article" date="2018" name="Plant J.">
        <title>The Physcomitrella patens chromosome-scale assembly reveals moss genome structure and evolution.</title>
        <authorList>
            <person name="Lang D."/>
            <person name="Ullrich K.K."/>
            <person name="Murat F."/>
            <person name="Fuchs J."/>
            <person name="Jenkins J."/>
            <person name="Haas F.B."/>
            <person name="Piednoel M."/>
            <person name="Gundlach H."/>
            <person name="Van Bel M."/>
            <person name="Meyberg R."/>
            <person name="Vives C."/>
            <person name="Morata J."/>
            <person name="Symeonidi A."/>
            <person name="Hiss M."/>
            <person name="Muchero W."/>
            <person name="Kamisugi Y."/>
            <person name="Saleh O."/>
            <person name="Blanc G."/>
            <person name="Decker E.L."/>
            <person name="van Gessel N."/>
            <person name="Grimwood J."/>
            <person name="Hayes R.D."/>
            <person name="Graham S.W."/>
            <person name="Gunter L.E."/>
            <person name="McDaniel S.F."/>
            <person name="Hoernstein S.N.W."/>
            <person name="Larsson A."/>
            <person name="Li F.W."/>
            <person name="Perroud P.F."/>
            <person name="Phillips J."/>
            <person name="Ranjan P."/>
            <person name="Rokshar D.S."/>
            <person name="Rothfels C.J."/>
            <person name="Schneider L."/>
            <person name="Shu S."/>
            <person name="Stevenson D.W."/>
            <person name="Thummler F."/>
            <person name="Tillich M."/>
            <person name="Villarreal Aguilar J.C."/>
            <person name="Widiez T."/>
            <person name="Wong G.K."/>
            <person name="Wymore A."/>
            <person name="Zhang Y."/>
            <person name="Zimmer A.D."/>
            <person name="Quatrano R.S."/>
            <person name="Mayer K.F.X."/>
            <person name="Goodstein D."/>
            <person name="Casacuberta J.M."/>
            <person name="Vandepoele K."/>
            <person name="Reski R."/>
            <person name="Cuming A.C."/>
            <person name="Tuskan G.A."/>
            <person name="Maumus F."/>
            <person name="Salse J."/>
            <person name="Schmutz J."/>
            <person name="Rensing S.A."/>
        </authorList>
    </citation>
    <scope>NUCLEOTIDE SEQUENCE [LARGE SCALE GENOMIC DNA]</scope>
    <source>
        <strain evidence="9 10">cv. Gransden 2004</strain>
    </source>
</reference>
<comment type="similarity">
    <text evidence="2">Belongs to the CREG family.</text>
</comment>
<organism evidence="8">
    <name type="scientific">Physcomitrium patens</name>
    <name type="common">Spreading-leaved earth moss</name>
    <name type="synonym">Physcomitrella patens</name>
    <dbReference type="NCBI Taxonomy" id="3218"/>
    <lineage>
        <taxon>Eukaryota</taxon>
        <taxon>Viridiplantae</taxon>
        <taxon>Streptophyta</taxon>
        <taxon>Embryophyta</taxon>
        <taxon>Bryophyta</taxon>
        <taxon>Bryophytina</taxon>
        <taxon>Bryopsida</taxon>
        <taxon>Funariidae</taxon>
        <taxon>Funariales</taxon>
        <taxon>Funariaceae</taxon>
        <taxon>Physcomitrium</taxon>
    </lineage>
</organism>
<evidence type="ECO:0000259" key="7">
    <source>
        <dbReference type="Pfam" id="PF13883"/>
    </source>
</evidence>
<dbReference type="STRING" id="3218.A0A2K1LBS2"/>
<dbReference type="Gramene" id="Pp3c1_40840V3.2">
    <property type="protein sequence ID" value="Pp3c1_40840V3.2"/>
    <property type="gene ID" value="Pp3c1_40840"/>
</dbReference>
<evidence type="ECO:0000313" key="10">
    <source>
        <dbReference type="Proteomes" id="UP000006727"/>
    </source>
</evidence>
<dbReference type="EnsemblPlants" id="Pp3c1_40840V3.3">
    <property type="protein sequence ID" value="Pp3c1_40840V3.3"/>
    <property type="gene ID" value="Pp3c1_40840"/>
</dbReference>
<dbReference type="PANTHER" id="PTHR13343:SF17">
    <property type="entry name" value="CELLULAR REPRESSOR OF E1A-STIMULATED GENES, ISOFORM A"/>
    <property type="match status" value="1"/>
</dbReference>
<dbReference type="Gene3D" id="2.30.110.10">
    <property type="entry name" value="Electron Transport, Fmn-binding Protein, Chain A"/>
    <property type="match status" value="1"/>
</dbReference>
<dbReference type="GeneID" id="112284506"/>
<keyword evidence="3" id="KW-0964">Secreted</keyword>
<reference evidence="9" key="3">
    <citation type="submission" date="2020-12" db="UniProtKB">
        <authorList>
            <consortium name="EnsemblPlants"/>
        </authorList>
    </citation>
    <scope>IDENTIFICATION</scope>
</reference>
<evidence type="ECO:0000313" key="8">
    <source>
        <dbReference type="EMBL" id="PNR63467.1"/>
    </source>
</evidence>
<feature type="chain" id="PRO_5044576538" description="CREG-like beta-barrel domain-containing protein" evidence="6">
    <location>
        <begin position="21"/>
        <end position="200"/>
    </location>
</feature>
<feature type="domain" description="CREG-like beta-barrel" evidence="7">
    <location>
        <begin position="28"/>
        <end position="190"/>
    </location>
</feature>
<sequence length="200" mass="21441">MATAVTITITLAMLVICASGAVPGSSRPDPSDAPATARWLVAQSAWGVLSTISIHLEGAPWGNVAAFSDGPVGSSGGTPFFYLSRMDPTPNDITLDSRCSLTLSEASLGTCGSVDPENPTCARLTLSGKMMEITDQQELDFAALALFSKHPEMPDWPKWHKWIFYKLDILNIYLLDNYGGAKPVTVSEYYRGHAQAALTS</sequence>
<accession>A0A2K1LBS2</accession>
<proteinExistence type="inferred from homology"/>
<evidence type="ECO:0000256" key="6">
    <source>
        <dbReference type="SAM" id="SignalP"/>
    </source>
</evidence>
<gene>
    <name evidence="9" type="primary">LOC112284506</name>
    <name evidence="8" type="ORF">PHYPA_001893</name>
</gene>
<evidence type="ECO:0000256" key="4">
    <source>
        <dbReference type="ARBA" id="ARBA00022729"/>
    </source>
</evidence>
<dbReference type="InterPro" id="IPR055343">
    <property type="entry name" value="CREG_beta-barrel"/>
</dbReference>
<dbReference type="GO" id="GO:0005737">
    <property type="term" value="C:cytoplasm"/>
    <property type="evidence" value="ECO:0007669"/>
    <property type="project" value="UniProtKB-ARBA"/>
</dbReference>
<dbReference type="GO" id="GO:0012505">
    <property type="term" value="C:endomembrane system"/>
    <property type="evidence" value="ECO:0007669"/>
    <property type="project" value="UniProtKB-ARBA"/>
</dbReference>
<evidence type="ECO:0000256" key="3">
    <source>
        <dbReference type="ARBA" id="ARBA00022525"/>
    </source>
</evidence>
<dbReference type="AlphaFoldDB" id="A0A2K1LBS2"/>
<evidence type="ECO:0000256" key="1">
    <source>
        <dbReference type="ARBA" id="ARBA00004613"/>
    </source>
</evidence>
<dbReference type="PANTHER" id="PTHR13343">
    <property type="entry name" value="CREG1 PROTEIN"/>
    <property type="match status" value="1"/>
</dbReference>
<reference evidence="8 10" key="1">
    <citation type="journal article" date="2008" name="Science">
        <title>The Physcomitrella genome reveals evolutionary insights into the conquest of land by plants.</title>
        <authorList>
            <person name="Rensing S."/>
            <person name="Lang D."/>
            <person name="Zimmer A."/>
            <person name="Terry A."/>
            <person name="Salamov A."/>
            <person name="Shapiro H."/>
            <person name="Nishiyama T."/>
            <person name="Perroud P.-F."/>
            <person name="Lindquist E."/>
            <person name="Kamisugi Y."/>
            <person name="Tanahashi T."/>
            <person name="Sakakibara K."/>
            <person name="Fujita T."/>
            <person name="Oishi K."/>
            <person name="Shin-I T."/>
            <person name="Kuroki Y."/>
            <person name="Toyoda A."/>
            <person name="Suzuki Y."/>
            <person name="Hashimoto A."/>
            <person name="Yamaguchi K."/>
            <person name="Sugano A."/>
            <person name="Kohara Y."/>
            <person name="Fujiyama A."/>
            <person name="Anterola A."/>
            <person name="Aoki S."/>
            <person name="Ashton N."/>
            <person name="Barbazuk W.B."/>
            <person name="Barker E."/>
            <person name="Bennetzen J."/>
            <person name="Bezanilla M."/>
            <person name="Blankenship R."/>
            <person name="Cho S.H."/>
            <person name="Dutcher S."/>
            <person name="Estelle M."/>
            <person name="Fawcett J.A."/>
            <person name="Gundlach H."/>
            <person name="Hanada K."/>
            <person name="Heyl A."/>
            <person name="Hicks K.A."/>
            <person name="Hugh J."/>
            <person name="Lohr M."/>
            <person name="Mayer K."/>
            <person name="Melkozernov A."/>
            <person name="Murata T."/>
            <person name="Nelson D."/>
            <person name="Pils B."/>
            <person name="Prigge M."/>
            <person name="Reiss B."/>
            <person name="Renner T."/>
            <person name="Rombauts S."/>
            <person name="Rushton P."/>
            <person name="Sanderfoot A."/>
            <person name="Schween G."/>
            <person name="Shiu S.-H."/>
            <person name="Stueber K."/>
            <person name="Theodoulou F.L."/>
            <person name="Tu H."/>
            <person name="Van de Peer Y."/>
            <person name="Verrier P.J."/>
            <person name="Waters E."/>
            <person name="Wood A."/>
            <person name="Yang L."/>
            <person name="Cove D."/>
            <person name="Cuming A."/>
            <person name="Hasebe M."/>
            <person name="Lucas S."/>
            <person name="Mishler D.B."/>
            <person name="Reski R."/>
            <person name="Grigoriev I."/>
            <person name="Quatrano R.S."/>
            <person name="Boore J.L."/>
        </authorList>
    </citation>
    <scope>NUCLEOTIDE SEQUENCE [LARGE SCALE GENOMIC DNA]</scope>
    <source>
        <strain evidence="9 10">cv. Gransden 2004</strain>
    </source>
</reference>
<evidence type="ECO:0000256" key="2">
    <source>
        <dbReference type="ARBA" id="ARBA00009230"/>
    </source>
</evidence>
<name>A0A2K1LBS2_PHYPA</name>
<dbReference type="EMBL" id="ABEU02000001">
    <property type="protein sequence ID" value="PNR63467.1"/>
    <property type="molecule type" value="Genomic_DNA"/>
</dbReference>
<dbReference type="SUPFAM" id="SSF50475">
    <property type="entry name" value="FMN-binding split barrel"/>
    <property type="match status" value="1"/>
</dbReference>
<dbReference type="Pfam" id="PF13883">
    <property type="entry name" value="CREG_beta-barrel"/>
    <property type="match status" value="1"/>
</dbReference>
<evidence type="ECO:0000256" key="5">
    <source>
        <dbReference type="ARBA" id="ARBA00023180"/>
    </source>
</evidence>
<feature type="signal peptide" evidence="6">
    <location>
        <begin position="1"/>
        <end position="20"/>
    </location>
</feature>
<dbReference type="InterPro" id="IPR012349">
    <property type="entry name" value="Split_barrel_FMN-bd"/>
</dbReference>
<dbReference type="PaxDb" id="3218-PP1S111_15V6.1"/>